<gene>
    <name evidence="2" type="ORF">GKD88_13970</name>
    <name evidence="1" type="ORF">GKE08_14300</name>
</gene>
<dbReference type="Pfam" id="PF12784">
    <property type="entry name" value="PDDEXK_2"/>
    <property type="match status" value="1"/>
</dbReference>
<dbReference type="OrthoDB" id="2973070at2"/>
<evidence type="ECO:0000313" key="4">
    <source>
        <dbReference type="Proteomes" id="UP000480929"/>
    </source>
</evidence>
<reference evidence="3 4" key="1">
    <citation type="journal article" date="2019" name="Nat. Med.">
        <title>A library of human gut bacterial isolates paired with longitudinal multiomics data enables mechanistic microbiome research.</title>
        <authorList>
            <person name="Poyet M."/>
            <person name="Groussin M."/>
            <person name="Gibbons S.M."/>
            <person name="Avila-Pacheco J."/>
            <person name="Jiang X."/>
            <person name="Kearney S.M."/>
            <person name="Perrotta A.R."/>
            <person name="Berdy B."/>
            <person name="Zhao S."/>
            <person name="Lieberman T.D."/>
            <person name="Swanson P.K."/>
            <person name="Smith M."/>
            <person name="Roesemann S."/>
            <person name="Alexander J.E."/>
            <person name="Rich S.A."/>
            <person name="Livny J."/>
            <person name="Vlamakis H."/>
            <person name="Clish C."/>
            <person name="Bullock K."/>
            <person name="Deik A."/>
            <person name="Scott J."/>
            <person name="Pierce K.A."/>
            <person name="Xavier R.J."/>
            <person name="Alm E.J."/>
        </authorList>
    </citation>
    <scope>NUCLEOTIDE SEQUENCE [LARGE SCALE GENOMIC DNA]</scope>
    <source>
        <strain evidence="1 3">BIOML-A4</strain>
        <strain evidence="2 4">BIOML-A5</strain>
    </source>
</reference>
<dbReference type="PANTHER" id="PTHR41317:SF1">
    <property type="entry name" value="PD-(D_E)XK NUCLEASE FAMILY TRANSPOSASE"/>
    <property type="match status" value="1"/>
</dbReference>
<dbReference type="PANTHER" id="PTHR41317">
    <property type="entry name" value="PD-(D_E)XK NUCLEASE FAMILY TRANSPOSASE"/>
    <property type="match status" value="1"/>
</dbReference>
<dbReference type="InterPro" id="IPR010106">
    <property type="entry name" value="RpnA"/>
</dbReference>
<keyword evidence="4" id="KW-1185">Reference proteome</keyword>
<dbReference type="EMBL" id="WKPI01000030">
    <property type="protein sequence ID" value="MSC34229.1"/>
    <property type="molecule type" value="Genomic_DNA"/>
</dbReference>
<dbReference type="NCBIfam" id="TIGR01784">
    <property type="entry name" value="T_den_put_tspse"/>
    <property type="match status" value="1"/>
</dbReference>
<dbReference type="RefSeq" id="WP_154239768.1">
    <property type="nucleotide sequence ID" value="NZ_CALJPI010000173.1"/>
</dbReference>
<accession>A0A6N7S9M3</accession>
<dbReference type="Proteomes" id="UP000480929">
    <property type="component" value="Unassembled WGS sequence"/>
</dbReference>
<protein>
    <submittedName>
        <fullName evidence="1">Rpn family recombination-promoting nuclease/putative transposase</fullName>
    </submittedName>
</protein>
<comment type="caution">
    <text evidence="1">The sequence shown here is derived from an EMBL/GenBank/DDBJ whole genome shotgun (WGS) entry which is preliminary data.</text>
</comment>
<proteinExistence type="predicted"/>
<name>A0A6N7S9M3_9FIRM</name>
<organism evidence="1 3">
    <name type="scientific">Holdemania massiliensis</name>
    <dbReference type="NCBI Taxonomy" id="1468449"/>
    <lineage>
        <taxon>Bacteria</taxon>
        <taxon>Bacillati</taxon>
        <taxon>Bacillota</taxon>
        <taxon>Erysipelotrichia</taxon>
        <taxon>Erysipelotrichales</taxon>
        <taxon>Erysipelotrichaceae</taxon>
        <taxon>Holdemania</taxon>
    </lineage>
</organism>
<evidence type="ECO:0000313" key="3">
    <source>
        <dbReference type="Proteomes" id="UP000433575"/>
    </source>
</evidence>
<dbReference type="AlphaFoldDB" id="A0A6N7S9M3"/>
<sequence length="347" mass="40349">MPTNLLEHKNSKRKRISLMMDWVFKSIFYDLEDPSILVSLLMAVDPSFKKIRLFPNEERVEHPESKAIRYDIRGIINEEIYFDLEIQQEGNIEDQAIRIVFYLSRLLSSQAAKGKDYRDLKPVRVIMLTDFSLLKGKKKEEISDELFYLIGEKTGMSLTKHIQVSIIEAGTAGRLLRKPLDCLSALDHWRIVFKFAGDPDKEKWIEQIMSVNEGCRKAVEKMQEIPMDMIEYMNETDRLDRAMVRNGEIRRARERAMEKGLKRGLKRGLKQGMEQGMEQGLAQGALLKLIRLTLKKLERGLTIAEIADDLMEEEVFIQRISEIKDKYPDYSDQQIAVEILTGYNAQR</sequence>
<evidence type="ECO:0000313" key="1">
    <source>
        <dbReference type="EMBL" id="MSA90499.1"/>
    </source>
</evidence>
<dbReference type="EMBL" id="WKPJ01000028">
    <property type="protein sequence ID" value="MSA90499.1"/>
    <property type="molecule type" value="Genomic_DNA"/>
</dbReference>
<evidence type="ECO:0000313" key="2">
    <source>
        <dbReference type="EMBL" id="MSC34229.1"/>
    </source>
</evidence>
<dbReference type="Proteomes" id="UP000433575">
    <property type="component" value="Unassembled WGS sequence"/>
</dbReference>